<feature type="compositionally biased region" description="Acidic residues" evidence="4">
    <location>
        <begin position="1648"/>
        <end position="1660"/>
    </location>
</feature>
<dbReference type="CDD" id="cd17716">
    <property type="entry name" value="BRCT_microcephalin_rpt1"/>
    <property type="match status" value="1"/>
</dbReference>
<dbReference type="Proteomes" id="UP000190744">
    <property type="component" value="Unassembled WGS sequence"/>
</dbReference>
<feature type="region of interest" description="Disordered" evidence="4">
    <location>
        <begin position="2060"/>
        <end position="2149"/>
    </location>
</feature>
<dbReference type="GO" id="GO:0005975">
    <property type="term" value="P:carbohydrate metabolic process"/>
    <property type="evidence" value="ECO:0007669"/>
    <property type="project" value="InterPro"/>
</dbReference>
<evidence type="ECO:0000259" key="5">
    <source>
        <dbReference type="PROSITE" id="PS50172"/>
    </source>
</evidence>
<feature type="region of interest" description="Disordered" evidence="4">
    <location>
        <begin position="2316"/>
        <end position="2335"/>
    </location>
</feature>
<feature type="compositionally biased region" description="Polar residues" evidence="4">
    <location>
        <begin position="1995"/>
        <end position="2004"/>
    </location>
</feature>
<dbReference type="InterPro" id="IPR004276">
    <property type="entry name" value="GlycoTrans_28_N"/>
</dbReference>
<reference evidence="7" key="1">
    <citation type="submission" date="2015-09" db="EMBL/GenBank/DDBJ databases">
        <authorList>
            <person name="Fill T.P."/>
            <person name="Baretta J.F."/>
            <person name="de Almeida L.G."/>
            <person name="Rocha M."/>
            <person name="de Souza D.H."/>
            <person name="Malavazi I."/>
            <person name="Cerdeira L.T."/>
            <person name="Hong H."/>
            <person name="Samborskyy M."/>
            <person name="de Vasconcelos A.T."/>
            <person name="Leadlay P."/>
            <person name="Rodrigues-Filho E."/>
        </authorList>
    </citation>
    <scope>NUCLEOTIDE SEQUENCE [LARGE SCALE GENOMIC DNA]</scope>
    <source>
        <strain evidence="7">LaBioMMi 136</strain>
    </source>
</reference>
<dbReference type="Pfam" id="PF06722">
    <property type="entry name" value="EryCIII-like_C"/>
    <property type="match status" value="1"/>
</dbReference>
<feature type="compositionally biased region" description="Low complexity" evidence="4">
    <location>
        <begin position="1248"/>
        <end position="1257"/>
    </location>
</feature>
<feature type="compositionally biased region" description="Low complexity" evidence="4">
    <location>
        <begin position="1138"/>
        <end position="1148"/>
    </location>
</feature>
<feature type="compositionally biased region" description="Acidic residues" evidence="4">
    <location>
        <begin position="1025"/>
        <end position="1034"/>
    </location>
</feature>
<dbReference type="InterPro" id="IPR001357">
    <property type="entry name" value="BRCT_dom"/>
</dbReference>
<dbReference type="InterPro" id="IPR036420">
    <property type="entry name" value="BRCT_dom_sf"/>
</dbReference>
<feature type="compositionally biased region" description="Polar residues" evidence="4">
    <location>
        <begin position="1010"/>
        <end position="1021"/>
    </location>
</feature>
<dbReference type="FunFam" id="3.40.50.2000:FF:000009">
    <property type="entry name" value="Sterol 3-beta-glucosyltransferase UGT80A2"/>
    <property type="match status" value="1"/>
</dbReference>
<dbReference type="InterPro" id="IPR002213">
    <property type="entry name" value="UDP_glucos_trans"/>
</dbReference>
<feature type="compositionally biased region" description="Basic and acidic residues" evidence="4">
    <location>
        <begin position="1728"/>
        <end position="1745"/>
    </location>
</feature>
<feature type="compositionally biased region" description="Basic and acidic residues" evidence="4">
    <location>
        <begin position="2403"/>
        <end position="2416"/>
    </location>
</feature>
<feature type="region of interest" description="Disordered" evidence="4">
    <location>
        <begin position="2375"/>
        <end position="2434"/>
    </location>
</feature>
<keyword evidence="2" id="KW-0808">Transferase</keyword>
<feature type="region of interest" description="Disordered" evidence="4">
    <location>
        <begin position="1324"/>
        <end position="1369"/>
    </location>
</feature>
<comment type="subcellular location">
    <subcellularLocation>
        <location evidence="1">Endomembrane system</location>
        <topology evidence="1">Peripheral membrane protein</topology>
    </subcellularLocation>
</comment>
<comment type="caution">
    <text evidence="6">The sequence shown here is derived from an EMBL/GenBank/DDBJ whole genome shotgun (WGS) entry which is preliminary data.</text>
</comment>
<organism evidence="6 7">
    <name type="scientific">Penicillium brasilianum</name>
    <dbReference type="NCBI Taxonomy" id="104259"/>
    <lineage>
        <taxon>Eukaryota</taxon>
        <taxon>Fungi</taxon>
        <taxon>Dikarya</taxon>
        <taxon>Ascomycota</taxon>
        <taxon>Pezizomycotina</taxon>
        <taxon>Eurotiomycetes</taxon>
        <taxon>Eurotiomycetidae</taxon>
        <taxon>Eurotiales</taxon>
        <taxon>Aspergillaceae</taxon>
        <taxon>Penicillium</taxon>
    </lineage>
</organism>
<dbReference type="InterPro" id="IPR050426">
    <property type="entry name" value="Glycosyltransferase_28"/>
</dbReference>
<dbReference type="EMBL" id="LJBN01000116">
    <property type="protein sequence ID" value="OOQ89174.1"/>
    <property type="molecule type" value="Genomic_DNA"/>
</dbReference>
<dbReference type="PROSITE" id="PS50172">
    <property type="entry name" value="BRCT"/>
    <property type="match status" value="1"/>
</dbReference>
<feature type="compositionally biased region" description="Acidic residues" evidence="4">
    <location>
        <begin position="2005"/>
        <end position="2018"/>
    </location>
</feature>
<gene>
    <name evidence="6" type="ORF">PEBR_10927</name>
</gene>
<feature type="region of interest" description="Disordered" evidence="4">
    <location>
        <begin position="1648"/>
        <end position="1825"/>
    </location>
</feature>
<dbReference type="SUPFAM" id="SSF53756">
    <property type="entry name" value="UDP-Glycosyltransferase/glycogen phosphorylase"/>
    <property type="match status" value="1"/>
</dbReference>
<dbReference type="InterPro" id="IPR010610">
    <property type="entry name" value="EryCIII-like_C"/>
</dbReference>
<feature type="region of interest" description="Disordered" evidence="4">
    <location>
        <begin position="934"/>
        <end position="959"/>
    </location>
</feature>
<proteinExistence type="predicted"/>
<feature type="region of interest" description="Disordered" evidence="4">
    <location>
        <begin position="1867"/>
        <end position="1961"/>
    </location>
</feature>
<feature type="compositionally biased region" description="Basic and acidic residues" evidence="4">
    <location>
        <begin position="943"/>
        <end position="952"/>
    </location>
</feature>
<accession>A0A1S9RUH8</accession>
<evidence type="ECO:0000313" key="7">
    <source>
        <dbReference type="Proteomes" id="UP000190744"/>
    </source>
</evidence>
<feature type="region of interest" description="Disordered" evidence="4">
    <location>
        <begin position="1981"/>
        <end position="2026"/>
    </location>
</feature>
<feature type="compositionally biased region" description="Polar residues" evidence="4">
    <location>
        <begin position="1928"/>
        <end position="1939"/>
    </location>
</feature>
<feature type="region of interest" description="Disordered" evidence="4">
    <location>
        <begin position="668"/>
        <end position="722"/>
    </location>
</feature>
<dbReference type="FunFam" id="3.40.50.2000:FF:000100">
    <property type="entry name" value="Glycosyltransferase family 1 protein"/>
    <property type="match status" value="1"/>
</dbReference>
<feature type="compositionally biased region" description="Polar residues" evidence="4">
    <location>
        <begin position="1775"/>
        <end position="1788"/>
    </location>
</feature>
<evidence type="ECO:0000256" key="2">
    <source>
        <dbReference type="ARBA" id="ARBA00022679"/>
    </source>
</evidence>
<feature type="compositionally biased region" description="Polar residues" evidence="4">
    <location>
        <begin position="1357"/>
        <end position="1366"/>
    </location>
</feature>
<dbReference type="GO" id="GO:0016906">
    <property type="term" value="F:sterol 3-beta-glucosyltransferase activity"/>
    <property type="evidence" value="ECO:0007669"/>
    <property type="project" value="UniProtKB-ARBA"/>
</dbReference>
<dbReference type="PANTHER" id="PTHR48050">
    <property type="entry name" value="STEROL 3-BETA-GLUCOSYLTRANSFERASE"/>
    <property type="match status" value="1"/>
</dbReference>
<protein>
    <recommendedName>
        <fullName evidence="5">BRCT domain-containing protein</fullName>
    </recommendedName>
</protein>
<dbReference type="Pfam" id="PF03033">
    <property type="entry name" value="Glyco_transf_28"/>
    <property type="match status" value="1"/>
</dbReference>
<feature type="compositionally biased region" description="Polar residues" evidence="4">
    <location>
        <begin position="1753"/>
        <end position="1763"/>
    </location>
</feature>
<feature type="compositionally biased region" description="Polar residues" evidence="4">
    <location>
        <begin position="1340"/>
        <end position="1349"/>
    </location>
</feature>
<feature type="compositionally biased region" description="Polar residues" evidence="4">
    <location>
        <begin position="2122"/>
        <end position="2141"/>
    </location>
</feature>
<feature type="compositionally biased region" description="Acidic residues" evidence="4">
    <location>
        <begin position="710"/>
        <end position="720"/>
    </location>
</feature>
<keyword evidence="3" id="KW-0443">Lipid metabolism</keyword>
<feature type="compositionally biased region" description="Low complexity" evidence="4">
    <location>
        <begin position="1053"/>
        <end position="1073"/>
    </location>
</feature>
<evidence type="ECO:0000313" key="6">
    <source>
        <dbReference type="EMBL" id="OOQ89174.1"/>
    </source>
</evidence>
<dbReference type="Gene3D" id="3.40.50.10190">
    <property type="entry name" value="BRCT domain"/>
    <property type="match status" value="1"/>
</dbReference>
<dbReference type="SUPFAM" id="SSF52113">
    <property type="entry name" value="BRCT domain"/>
    <property type="match status" value="1"/>
</dbReference>
<dbReference type="CDD" id="cd03784">
    <property type="entry name" value="GT1_Gtf-like"/>
    <property type="match status" value="1"/>
</dbReference>
<feature type="compositionally biased region" description="Polar residues" evidence="4">
    <location>
        <begin position="984"/>
        <end position="999"/>
    </location>
</feature>
<dbReference type="Gene3D" id="3.40.50.2000">
    <property type="entry name" value="Glycogen Phosphorylase B"/>
    <property type="match status" value="2"/>
</dbReference>
<feature type="compositionally biased region" description="Polar residues" evidence="4">
    <location>
        <begin position="1873"/>
        <end position="1883"/>
    </location>
</feature>
<name>A0A1S9RUH8_PENBI</name>
<feature type="region of interest" description="Disordered" evidence="4">
    <location>
        <begin position="1423"/>
        <end position="1445"/>
    </location>
</feature>
<dbReference type="PANTHER" id="PTHR48050:SF13">
    <property type="entry name" value="STEROL 3-BETA-GLUCOSYLTRANSFERASE UGT80A2"/>
    <property type="match status" value="1"/>
</dbReference>
<sequence length="2434" mass="265182">MAAVLAPTPAGHPFEGVNLARSGDWPYKDNSRSRDGHDTVRIFQDGLDTGARVLGNGRVDIHIDQRKPSIAGLLNHIQHPDTHPDRNAEQTASAEKPFAKDGHFPLRLNLVIQVIGSRGDIQPFVALGRELKAHGHRVRLATHLTFRQFVLDSGLEFFNIGGDPTELMAFMVKNPGLLPGFKAIRSGDIQKRRREMREIFNGCWRSCFEKGDGTYLHHIKEDPWSKALDFRERAFVADAIIANPPSLAHIHCAQRLGIPLHIIFTMPWSPTQSFPHPLANVHSQNLKPTIANFMSYNIVDVMVWEGLGDILNTLRKKTLSLQPLDTVTASNILTRLHVPHTYLWSPSLLPKPPDWAENIDVCGFGFLMSDSSYTPPPEIARFLESGPKPIYIGFGSIVVDNPSKLTKTIFEAVKKTGQRALVSKGWGNLGADEVPENILMIGNCPHDWLFRQVSCVIHHGGAGTTAAGLALGRPTIIVPFFGDQQFWGNIVARAGAGPPPIPYKRLNTQNLSDAIQKALETSVLERAQAIAIKMQEESGVRHGVNSFYRNLDPQRSRCSIIPNQPAAWHLKHTNFNFSAFAATVLVKSGKINPDMLVLHRPIEYDTVMDPTNPLTAGAQVLFGALASFVTGVADAPREIVSDLVSAVRSTRTPHQSFDRRAACRAAVASLDQTSPTDSIEGEESPIESEERQFQIENDGQGAGENRENESTQEDTGDEDNGDHVNEIARVRSLEHQRSLQLEKAKTMSSSLAPSKPPKFIILHEAASYGSKMSKKFVKVIIWLPTDFSLGMARGFHNAPKLYHDSTVIDTPQVVGLRSGLSAAGKELRDGFYFGITGIGAHPRDGFKNGGTKGLFKGVGKAIGGLFLKPSAGLWGLAGYPLSGILREINDSLGRHQKCMIVMGRISQGLEEMRESTAEERAEVSTAWNEIERDLRKSGKRHAHADLRQRNDDNNNNNNKALPFAAMARAAVLPPSPAKRGTRTAPRSTLTKTTASSQAKVVTEPKRRGVTKTTTARKNTMATVDVDSDDTEDELGMMMKSQEEKPARPRGRPAARSATKASTAASRTTTTTTTRAKKATPVPALPESPADTDEGDDEASKTETGRKRVGRPRKNAVPDTSTAAKTETAPKPRGRPKGSTSSKTTATTRKNTRTVPEPETSSENALTRHIRIATKSTTIRSNILRGPAKKKTVTFQEPSVSDTDELEEIAASAAGQKRVPAKDAGKAGLGATPMRKATGTTPRGRKPAAAKTSAAKPLSPKKDKQVAKSLSAYASSDGEEDELISAKYDVKSPVKLVIHSPVKTGTEVTGLSSPVRRINFTPKKASNLIDENGEPKPATPKNGSSATGLSSPVRKINFTPNRSSNAVPDSGHLALPLGKSVNFSESTFMSSPARRLEASPFQFSLRDTPNRGLLFREDANAAAESNIGQGPQSPLKMSPKKANLGASFSQSPEKALVPFSAKTSLIQSPPKRIPSPFKGSFFSSKSSNPVISTVDGVDTTTVLPTPETQQPSPLVLGSDHQDLVVDDDIGMVEEVARDIFGIELQCYGRSSSIAPSPQEPFAVEEALELEPAENAFDEPETVENCSEDIDTDEKLQELEEEIRREPEDFGTICFNTMEELQKPFQNLPEQHVVEQNLILDDIDDPMETDMEEDMEEGEAEESSAAPEVAFEDEQPTHTLGEESEQLLPSPSEPTLGLDAFEGAQSPTPPPQSLEEYLDLARQAPDDTEELRAEVDESEHGRPHNDELDLAQDEATVNASSSPETPRSVHHAEAVDSPQQSAQSNPSLASTPLAREMSIASPYEPDSAKSKDWLFDINTDPRMPAEDSFLDTTQTEIPSPTSHAICDTPNFAGKRKSIANVDIGFTPLASKFDSWESNTPSQGRQTRPRRRGVFSLAGPLEKSTEYAAPAQEDVSYPDLSRSPLADTPATPASFSKLSLQAKSDDASIPPQSPQTPESAAPQQAHAMVYSPIRLDIFEDPELSDTEDMEPEPKQPNADMNASVSTEDQGDGSLPDDDNDDKENCHSPVILPATPVRRGVDHLRTVHTVSKVPLKCEGEVSPLKLPRKRGHSLESRSPTRASPRVRKPVIFLGSETVPTFSPHKAPRSSRSPSPKRRCSTPRRSIGTQPDIQVPQSPSVASSAGKTPRRKSIVSQQALRGAVVYVDVHTTEGEDASGIFVELLQQMGARCFRSWSWNPRSSMSPVDGVDPKESKVGITHVVYKDGGLRTLEKVKHAGGLVKCVGVGWVLDCERENKWLDETPYMVDSSIIPRGGAKRRKSMEPRALSNVNGTLVRIPEPSTPSASGRRCGADRGAVEGFRKITPPTPLAGIPSTPVQQSDRYHVPGTPGYNFDNLDAIGMSPATPYFLSNRAKLVQKSCPPKQSNRGLFERADRPIFSLEQDDEAETRRQQRARMEAARRKSHFYKPSVESPLGNGL</sequence>
<evidence type="ECO:0000256" key="3">
    <source>
        <dbReference type="ARBA" id="ARBA00023098"/>
    </source>
</evidence>
<evidence type="ECO:0000256" key="4">
    <source>
        <dbReference type="SAM" id="MobiDB-lite"/>
    </source>
</evidence>
<feature type="domain" description="BRCT" evidence="5">
    <location>
        <begin position="2150"/>
        <end position="2262"/>
    </location>
</feature>
<evidence type="ECO:0000256" key="1">
    <source>
        <dbReference type="ARBA" id="ARBA00004184"/>
    </source>
</evidence>
<dbReference type="GO" id="GO:0006629">
    <property type="term" value="P:lipid metabolic process"/>
    <property type="evidence" value="ECO:0007669"/>
    <property type="project" value="UniProtKB-KW"/>
</dbReference>
<feature type="region of interest" description="Disordered" evidence="4">
    <location>
        <begin position="973"/>
        <end position="1281"/>
    </location>
</feature>
<dbReference type="GO" id="GO:0012505">
    <property type="term" value="C:endomembrane system"/>
    <property type="evidence" value="ECO:0007669"/>
    <property type="project" value="UniProtKB-SubCell"/>
</dbReference>